<dbReference type="Gene3D" id="3.30.565.10">
    <property type="entry name" value="Histidine kinase-like ATPase, C-terminal domain"/>
    <property type="match status" value="1"/>
</dbReference>
<evidence type="ECO:0000256" key="5">
    <source>
        <dbReference type="ARBA" id="ARBA00022741"/>
    </source>
</evidence>
<evidence type="ECO:0000256" key="2">
    <source>
        <dbReference type="ARBA" id="ARBA00012438"/>
    </source>
</evidence>
<keyword evidence="7" id="KW-0067">ATP-binding</keyword>
<evidence type="ECO:0000313" key="9">
    <source>
        <dbReference type="EMBL" id="SDO88571.1"/>
    </source>
</evidence>
<evidence type="ECO:0000256" key="4">
    <source>
        <dbReference type="ARBA" id="ARBA00022679"/>
    </source>
</evidence>
<evidence type="ECO:0000256" key="3">
    <source>
        <dbReference type="ARBA" id="ARBA00022553"/>
    </source>
</evidence>
<protein>
    <recommendedName>
        <fullName evidence="2">histidine kinase</fullName>
        <ecNumber evidence="2">2.7.13.3</ecNumber>
    </recommendedName>
</protein>
<dbReference type="InterPro" id="IPR036890">
    <property type="entry name" value="HATPase_C_sf"/>
</dbReference>
<sequence length="391" mass="43300">MIPLRPESDPETFEDYLRKQGWIGAAILGKTWAETSLGPIAGWPQALKATIRLALGSRQHMVFFWGPDLLQFFNEAYSPTIVGMPPDPIGAPFEVYWAEVLEGVRPFAEQALSGHGTWYEDLPLRLTRGGVTKDTYWTFSYSPLYDDAGRISGFMNVVNETTRTVEARNALAGANALVASEYEKTRQALTSQREAEKRQRLLQRELAHRMKNTLAMVQAVVTQSLRHAPSLDEAAEVVSARIQALGRAQEMLTEANWEASDIREVLETALEPHKDGDDRFRFQGPAVGLSSQQAMGLALAVHELATNAAKYGALAQETGRIEVSWTAQDDRSFLFSWSESGGPPVAAPDRKGFGSRLVERVVPGYFVGRGELRYRPDGLAYRLNGSLDPEA</sequence>
<evidence type="ECO:0000256" key="1">
    <source>
        <dbReference type="ARBA" id="ARBA00000085"/>
    </source>
</evidence>
<reference evidence="9 10" key="1">
    <citation type="submission" date="2016-10" db="EMBL/GenBank/DDBJ databases">
        <authorList>
            <person name="de Groot N.N."/>
        </authorList>
    </citation>
    <scope>NUCLEOTIDE SEQUENCE [LARGE SCALE GENOMIC DNA]</scope>
    <source>
        <strain evidence="10">L7-484,KACC 16230,DSM 25025</strain>
    </source>
</reference>
<dbReference type="Gene3D" id="3.30.450.20">
    <property type="entry name" value="PAS domain"/>
    <property type="match status" value="1"/>
</dbReference>
<evidence type="ECO:0000259" key="8">
    <source>
        <dbReference type="SMART" id="SM00911"/>
    </source>
</evidence>
<keyword evidence="3" id="KW-0597">Phosphoprotein</keyword>
<dbReference type="EMBL" id="FNIT01000018">
    <property type="protein sequence ID" value="SDO88571.1"/>
    <property type="molecule type" value="Genomic_DNA"/>
</dbReference>
<dbReference type="AlphaFoldDB" id="A0A1H0N7G2"/>
<comment type="catalytic activity">
    <reaction evidence="1">
        <text>ATP + protein L-histidine = ADP + protein N-phospho-L-histidine.</text>
        <dbReference type="EC" id="2.7.13.3"/>
    </reaction>
</comment>
<dbReference type="EC" id="2.7.13.3" evidence="2"/>
<proteinExistence type="predicted"/>
<evidence type="ECO:0000313" key="10">
    <source>
        <dbReference type="Proteomes" id="UP000198793"/>
    </source>
</evidence>
<dbReference type="STRING" id="1166073.SAMN05192530_1185"/>
<gene>
    <name evidence="9" type="ORF">SAMN05192530_1185</name>
</gene>
<name>A0A1H0N7G2_9HYPH</name>
<dbReference type="Proteomes" id="UP000198793">
    <property type="component" value="Unassembled WGS sequence"/>
</dbReference>
<keyword evidence="4" id="KW-0808">Transferase</keyword>
<feature type="domain" description="Signal transduction histidine kinase HWE region" evidence="8">
    <location>
        <begin position="205"/>
        <end position="286"/>
    </location>
</feature>
<keyword evidence="6 9" id="KW-0418">Kinase</keyword>
<organism evidence="9 10">
    <name type="scientific">Aureimonas jatrophae</name>
    <dbReference type="NCBI Taxonomy" id="1166073"/>
    <lineage>
        <taxon>Bacteria</taxon>
        <taxon>Pseudomonadati</taxon>
        <taxon>Pseudomonadota</taxon>
        <taxon>Alphaproteobacteria</taxon>
        <taxon>Hyphomicrobiales</taxon>
        <taxon>Aurantimonadaceae</taxon>
        <taxon>Aureimonas</taxon>
    </lineage>
</organism>
<dbReference type="InterPro" id="IPR011102">
    <property type="entry name" value="Sig_transdc_His_kinase_HWE"/>
</dbReference>
<dbReference type="GO" id="GO:0005524">
    <property type="term" value="F:ATP binding"/>
    <property type="evidence" value="ECO:0007669"/>
    <property type="project" value="UniProtKB-KW"/>
</dbReference>
<dbReference type="SMART" id="SM00911">
    <property type="entry name" value="HWE_HK"/>
    <property type="match status" value="1"/>
</dbReference>
<dbReference type="GO" id="GO:0004673">
    <property type="term" value="F:protein histidine kinase activity"/>
    <property type="evidence" value="ECO:0007669"/>
    <property type="project" value="UniProtKB-EC"/>
</dbReference>
<accession>A0A1H0N7G2</accession>
<keyword evidence="10" id="KW-1185">Reference proteome</keyword>
<dbReference type="PANTHER" id="PTHR41523:SF7">
    <property type="entry name" value="HISTIDINE KINASE"/>
    <property type="match status" value="1"/>
</dbReference>
<keyword evidence="5" id="KW-0547">Nucleotide-binding</keyword>
<evidence type="ECO:0000256" key="7">
    <source>
        <dbReference type="ARBA" id="ARBA00022840"/>
    </source>
</evidence>
<dbReference type="RefSeq" id="WP_244519762.1">
    <property type="nucleotide sequence ID" value="NZ_FNIT01000018.1"/>
</dbReference>
<dbReference type="Pfam" id="PF07536">
    <property type="entry name" value="HWE_HK"/>
    <property type="match status" value="1"/>
</dbReference>
<evidence type="ECO:0000256" key="6">
    <source>
        <dbReference type="ARBA" id="ARBA00022777"/>
    </source>
</evidence>
<dbReference type="PANTHER" id="PTHR41523">
    <property type="entry name" value="TWO-COMPONENT SYSTEM SENSOR PROTEIN"/>
    <property type="match status" value="1"/>
</dbReference>